<dbReference type="Gene3D" id="3.20.20.150">
    <property type="entry name" value="Divalent-metal-dependent TIM barrel enzymes"/>
    <property type="match status" value="1"/>
</dbReference>
<evidence type="ECO:0000313" key="2">
    <source>
        <dbReference type="Proteomes" id="UP000651977"/>
    </source>
</evidence>
<proteinExistence type="predicted"/>
<accession>A0ABQ1HWP5</accession>
<dbReference type="NCBIfam" id="NF003818">
    <property type="entry name" value="PRK05409.1"/>
    <property type="match status" value="1"/>
</dbReference>
<evidence type="ECO:0000313" key="1">
    <source>
        <dbReference type="EMBL" id="GGA94944.1"/>
    </source>
</evidence>
<dbReference type="Pfam" id="PF05114">
    <property type="entry name" value="MbnB_TglH_ChrH"/>
    <property type="match status" value="1"/>
</dbReference>
<comment type="caution">
    <text evidence="1">The sequence shown here is derived from an EMBL/GenBank/DDBJ whole genome shotgun (WGS) entry which is preliminary data.</text>
</comment>
<dbReference type="RefSeq" id="WP_055731486.1">
    <property type="nucleotide sequence ID" value="NZ_BMDY01000002.1"/>
</dbReference>
<dbReference type="EMBL" id="BMDY01000002">
    <property type="protein sequence ID" value="GGA94944.1"/>
    <property type="molecule type" value="Genomic_DNA"/>
</dbReference>
<keyword evidence="2" id="KW-1185">Reference proteome</keyword>
<name>A0ABQ1HWP5_9ALTE</name>
<dbReference type="SUPFAM" id="SSF51658">
    <property type="entry name" value="Xylose isomerase-like"/>
    <property type="match status" value="1"/>
</dbReference>
<organism evidence="1 2">
    <name type="scientific">Agarivorans gilvus</name>
    <dbReference type="NCBI Taxonomy" id="680279"/>
    <lineage>
        <taxon>Bacteria</taxon>
        <taxon>Pseudomonadati</taxon>
        <taxon>Pseudomonadota</taxon>
        <taxon>Gammaproteobacteria</taxon>
        <taxon>Alteromonadales</taxon>
        <taxon>Alteromonadaceae</taxon>
        <taxon>Agarivorans</taxon>
    </lineage>
</organism>
<sequence length="281" mass="32236">MINDKQYGLGLRSAFAEQLIKEQPAIDWLEIHAENYFNPHSYDYHLLKQVAEHHPISIHGVGLSLGSSDPLNPQHLEKLKALIDDVNPFIVSEHLSWSSVNGRYYNDLLPLPYTQECLALFIQKVDQTQQYLGRQLLIENPSAYLAYPQSHIAEPEFLNQVAQATGCGLLLDINNVYVSAANLAWDAEHYFEQLNVDAVKEIHLAGFTEKTIGQQRVLIDSHNQPVAEPVWQLYKHFQQRFSNNIPTMIEWDSDFPPLQRLLDEVAKIKVLDQQVKERRCA</sequence>
<gene>
    <name evidence="1" type="ORF">GCM10007414_04610</name>
</gene>
<reference evidence="2" key="1">
    <citation type="journal article" date="2019" name="Int. J. Syst. Evol. Microbiol.">
        <title>The Global Catalogue of Microorganisms (GCM) 10K type strain sequencing project: providing services to taxonomists for standard genome sequencing and annotation.</title>
        <authorList>
            <consortium name="The Broad Institute Genomics Platform"/>
            <consortium name="The Broad Institute Genome Sequencing Center for Infectious Disease"/>
            <person name="Wu L."/>
            <person name="Ma J."/>
        </authorList>
    </citation>
    <scope>NUCLEOTIDE SEQUENCE [LARGE SCALE GENOMIC DNA]</scope>
    <source>
        <strain evidence="2">CGMCC 1.10131</strain>
    </source>
</reference>
<dbReference type="InterPro" id="IPR007801">
    <property type="entry name" value="MbnB/TglH/ChrH"/>
</dbReference>
<protein>
    <submittedName>
        <fullName evidence="1">UPF0276 protein</fullName>
    </submittedName>
</protein>
<dbReference type="Proteomes" id="UP000651977">
    <property type="component" value="Unassembled WGS sequence"/>
</dbReference>
<dbReference type="InterPro" id="IPR036237">
    <property type="entry name" value="Xyl_isomerase-like_sf"/>
</dbReference>
<dbReference type="PANTHER" id="PTHR42194">
    <property type="entry name" value="UPF0276 PROTEIN HI_1600"/>
    <property type="match status" value="1"/>
</dbReference>
<dbReference type="PANTHER" id="PTHR42194:SF1">
    <property type="entry name" value="UPF0276 PROTEIN HI_1600"/>
    <property type="match status" value="1"/>
</dbReference>